<accession>A0A6J7NA06</accession>
<proteinExistence type="predicted"/>
<protein>
    <submittedName>
        <fullName evidence="1">Unannotated protein</fullName>
    </submittedName>
</protein>
<reference evidence="1" key="1">
    <citation type="submission" date="2020-05" db="EMBL/GenBank/DDBJ databases">
        <authorList>
            <person name="Chiriac C."/>
            <person name="Salcher M."/>
            <person name="Ghai R."/>
            <person name="Kavagutti S V."/>
        </authorList>
    </citation>
    <scope>NUCLEOTIDE SEQUENCE</scope>
</reference>
<gene>
    <name evidence="1" type="ORF">UFOPK4000_00515</name>
</gene>
<organism evidence="1">
    <name type="scientific">freshwater metagenome</name>
    <dbReference type="NCBI Taxonomy" id="449393"/>
    <lineage>
        <taxon>unclassified sequences</taxon>
        <taxon>metagenomes</taxon>
        <taxon>ecological metagenomes</taxon>
    </lineage>
</organism>
<name>A0A6J7NA06_9ZZZZ</name>
<sequence>MQFAAVARLIATETQRFGLDAPGFRSPPRVLGVDRTVRRREHGGVVAVALRDRPFVAVLADMIEGVIVVNRLVAPEADHVRTALWAILSLQGFVDTQMDAETHHIPSQTRVA</sequence>
<dbReference type="AlphaFoldDB" id="A0A6J7NA06"/>
<dbReference type="EMBL" id="CAFBOT010000067">
    <property type="protein sequence ID" value="CAB4987742.1"/>
    <property type="molecule type" value="Genomic_DNA"/>
</dbReference>
<evidence type="ECO:0000313" key="1">
    <source>
        <dbReference type="EMBL" id="CAB4987742.1"/>
    </source>
</evidence>